<dbReference type="Gene3D" id="3.30.2360.10">
    <property type="entry name" value="Glyceraldehyde-3-phosphate dehydrogenase-like domain"/>
    <property type="match status" value="1"/>
</dbReference>
<dbReference type="InterPro" id="IPR002587">
    <property type="entry name" value="Myo-inos-1-P_Synthase"/>
</dbReference>
<accession>A0AAF0JI29</accession>
<dbReference type="InterPro" id="IPR013021">
    <property type="entry name" value="Myo-inos-1-P_Synthase_GAPDH"/>
</dbReference>
<dbReference type="HAMAP" id="MF_02087">
    <property type="entry name" value="PLP_homeostasis"/>
    <property type="match status" value="1"/>
</dbReference>
<evidence type="ECO:0000256" key="3">
    <source>
        <dbReference type="ARBA" id="ARBA00001967"/>
    </source>
</evidence>
<keyword evidence="12" id="KW-0594">Phospholipid biosynthesis</keyword>
<comment type="cofactor">
    <cofactor evidence="3">
        <name>Ni(2+)</name>
        <dbReference type="ChEBI" id="CHEBI:49786"/>
    </cofactor>
</comment>
<dbReference type="SUPFAM" id="SSF55347">
    <property type="entry name" value="Glyceraldehyde-3-phosphate dehydrogenase-like, C-terminal domain"/>
    <property type="match status" value="1"/>
</dbReference>
<evidence type="ECO:0000256" key="11">
    <source>
        <dbReference type="ARBA" id="ARBA00023098"/>
    </source>
</evidence>
<evidence type="ECO:0000256" key="15">
    <source>
        <dbReference type="HAMAP-Rule" id="MF_03225"/>
    </source>
</evidence>
<keyword evidence="10" id="KW-0520">NAD</keyword>
<dbReference type="Pfam" id="PF01937">
    <property type="entry name" value="ARMT1-like_dom"/>
    <property type="match status" value="2"/>
</dbReference>
<comment type="catalytic activity">
    <reaction evidence="1">
        <text>D-glucose 6-phosphate = 1D-myo-inositol 3-phosphate</text>
        <dbReference type="Rhea" id="RHEA:10716"/>
        <dbReference type="ChEBI" id="CHEBI:58401"/>
        <dbReference type="ChEBI" id="CHEBI:61548"/>
        <dbReference type="EC" id="5.5.1.4"/>
    </reaction>
</comment>
<dbReference type="AlphaFoldDB" id="A0AAF0JI29"/>
<dbReference type="InterPro" id="IPR001608">
    <property type="entry name" value="Ala_racemase_N"/>
</dbReference>
<dbReference type="RefSeq" id="XP_060124238.1">
    <property type="nucleotide sequence ID" value="XM_060268255.1"/>
</dbReference>
<keyword evidence="11" id="KW-0443">Lipid metabolism</keyword>
<comment type="pathway">
    <text evidence="5">Polyol metabolism; myo-inositol biosynthesis; myo-inositol from D-glucose 6-phosphate: step 1/2.</text>
</comment>
<dbReference type="GO" id="GO:0030170">
    <property type="term" value="F:pyridoxal phosphate binding"/>
    <property type="evidence" value="ECO:0007669"/>
    <property type="project" value="UniProtKB-UniRule"/>
</dbReference>
<name>A0AAF0JI29_9BASI</name>
<comment type="similarity">
    <text evidence="15">Belongs to the pyridoxal phosphate-binding protein YggS/PROSC family.</text>
</comment>
<evidence type="ECO:0000256" key="9">
    <source>
        <dbReference type="ARBA" id="ARBA00022550"/>
    </source>
</evidence>
<dbReference type="Pfam" id="PF01658">
    <property type="entry name" value="Inos-1-P_synth"/>
    <property type="match status" value="1"/>
</dbReference>
<feature type="domain" description="Damage-control phosphatase ARMT1-like metal-binding" evidence="18">
    <location>
        <begin position="22"/>
        <end position="275"/>
    </location>
</feature>
<keyword evidence="7" id="KW-0963">Cytoplasm</keyword>
<dbReference type="Proteomes" id="UP001217754">
    <property type="component" value="Chromosome 9"/>
</dbReference>
<organism evidence="19 20">
    <name type="scientific">Malassezia japonica</name>
    <dbReference type="NCBI Taxonomy" id="223818"/>
    <lineage>
        <taxon>Eukaryota</taxon>
        <taxon>Fungi</taxon>
        <taxon>Dikarya</taxon>
        <taxon>Basidiomycota</taxon>
        <taxon>Ustilaginomycotina</taxon>
        <taxon>Malasseziomycetes</taxon>
        <taxon>Malasseziales</taxon>
        <taxon>Malasseziaceae</taxon>
        <taxon>Malassezia</taxon>
    </lineage>
</organism>
<keyword evidence="8" id="KW-0444">Lipid biosynthesis</keyword>
<dbReference type="InterPro" id="IPR029066">
    <property type="entry name" value="PLP-binding_barrel"/>
</dbReference>
<dbReference type="PANTHER" id="PTHR11510">
    <property type="entry name" value="MYO-INOSITOL-1 PHOSPHATE SYNTHASE"/>
    <property type="match status" value="1"/>
</dbReference>
<evidence type="ECO:0000256" key="6">
    <source>
        <dbReference type="ARBA" id="ARBA00010813"/>
    </source>
</evidence>
<evidence type="ECO:0000256" key="7">
    <source>
        <dbReference type="ARBA" id="ARBA00022490"/>
    </source>
</evidence>
<dbReference type="Pfam" id="PF01168">
    <property type="entry name" value="Ala_racemase_N"/>
    <property type="match status" value="1"/>
</dbReference>
<dbReference type="CDD" id="cd06822">
    <property type="entry name" value="PLPDE_III_YBL036c_euk"/>
    <property type="match status" value="1"/>
</dbReference>
<dbReference type="InterPro" id="IPR036075">
    <property type="entry name" value="ARMT-1-like_metal-bd_sf"/>
</dbReference>
<evidence type="ECO:0000256" key="12">
    <source>
        <dbReference type="ARBA" id="ARBA00023209"/>
    </source>
</evidence>
<dbReference type="Gene3D" id="3.20.20.10">
    <property type="entry name" value="Alanine racemase"/>
    <property type="match status" value="1"/>
</dbReference>
<feature type="modified residue" description="N6-(pyridoxal phosphate)lysine" evidence="15">
    <location>
        <position position="322"/>
    </location>
</feature>
<proteinExistence type="inferred from homology"/>
<dbReference type="GO" id="GO:0005737">
    <property type="term" value="C:cytoplasm"/>
    <property type="evidence" value="ECO:0007669"/>
    <property type="project" value="UniProtKB-SubCell"/>
</dbReference>
<keyword evidence="20" id="KW-1185">Reference proteome</keyword>
<evidence type="ECO:0000256" key="8">
    <source>
        <dbReference type="ARBA" id="ARBA00022516"/>
    </source>
</evidence>
<evidence type="ECO:0000256" key="1">
    <source>
        <dbReference type="ARBA" id="ARBA00000113"/>
    </source>
</evidence>
<dbReference type="Gene3D" id="3.40.50.720">
    <property type="entry name" value="NAD(P)-binding Rossmann-like Domain"/>
    <property type="match status" value="1"/>
</dbReference>
<evidence type="ECO:0000256" key="2">
    <source>
        <dbReference type="ARBA" id="ARBA00001911"/>
    </source>
</evidence>
<keyword evidence="14" id="KW-1208">Phospholipid metabolism</keyword>
<evidence type="ECO:0000313" key="20">
    <source>
        <dbReference type="Proteomes" id="UP001217754"/>
    </source>
</evidence>
<evidence type="ECO:0000259" key="16">
    <source>
        <dbReference type="Pfam" id="PF01168"/>
    </source>
</evidence>
<keyword evidence="15" id="KW-0663">Pyridoxal phosphate</keyword>
<evidence type="ECO:0000259" key="17">
    <source>
        <dbReference type="Pfam" id="PF01658"/>
    </source>
</evidence>
<evidence type="ECO:0000256" key="13">
    <source>
        <dbReference type="ARBA" id="ARBA00023235"/>
    </source>
</evidence>
<comment type="function">
    <text evidence="15">Pyridoxal 5'-phosphate (PLP)-binding protein, which may be involved in intracellular homeostatic regulation of pyridoxal 5'-phosphate (PLP), the active form of vitamin B6.</text>
</comment>
<dbReference type="EMBL" id="CP119966">
    <property type="protein sequence ID" value="WFD41341.1"/>
    <property type="molecule type" value="Genomic_DNA"/>
</dbReference>
<dbReference type="GO" id="GO:0004512">
    <property type="term" value="F:inositol-3-phosphate synthase activity"/>
    <property type="evidence" value="ECO:0007669"/>
    <property type="project" value="UniProtKB-EC"/>
</dbReference>
<evidence type="ECO:0000256" key="4">
    <source>
        <dbReference type="ARBA" id="ARBA00004496"/>
    </source>
</evidence>
<evidence type="ECO:0000259" key="18">
    <source>
        <dbReference type="Pfam" id="PF01937"/>
    </source>
</evidence>
<comment type="similarity">
    <text evidence="6">Belongs to the myo-inositol 1-phosphate synthase family.</text>
</comment>
<evidence type="ECO:0000313" key="19">
    <source>
        <dbReference type="EMBL" id="WFD41341.1"/>
    </source>
</evidence>
<comment type="cofactor">
    <cofactor evidence="2">
        <name>NAD(+)</name>
        <dbReference type="ChEBI" id="CHEBI:57540"/>
    </cofactor>
</comment>
<protein>
    <recommendedName>
        <fullName evidence="15">Pyridoxal phosphate homeostasis protein</fullName>
        <shortName evidence="15">PLP homeostasis protein</shortName>
    </recommendedName>
</protein>
<dbReference type="GeneID" id="85227989"/>
<evidence type="ECO:0000256" key="14">
    <source>
        <dbReference type="ARBA" id="ARBA00023264"/>
    </source>
</evidence>
<dbReference type="InterPro" id="IPR036291">
    <property type="entry name" value="NAD(P)-bd_dom_sf"/>
</dbReference>
<dbReference type="Gene3D" id="1.20.930.60">
    <property type="match status" value="1"/>
</dbReference>
<dbReference type="FunFam" id="3.40.50.720:FF:000907">
    <property type="entry name" value="Probable myo-inositol 1-phosphate synthase (MIPS)"/>
    <property type="match status" value="1"/>
</dbReference>
<feature type="domain" description="Damage-control phosphatase ARMT1-like metal-binding" evidence="18">
    <location>
        <begin position="590"/>
        <end position="741"/>
    </location>
</feature>
<sequence>MVYHPPVARYNTSVKDSFAYDTAVRRWPAILTQVVDAMYRECHRRSQNNVSEEVDEGKAIIEKISELKYELTHDRALSTLEVTKENAAQLSSGFRAPTTEAYDQVIRDEQPKWFQSEWLFAECYLYRRLRLLFERSKHWKSYDPFAENKVDTFRASGAGIHACAVLIEELMAKSPTHSAHDPAVQVLFDELMASSLWGNATDLSLLTNLSYADIQKLQAANAEQRKEKEQYVLVNQLDEAYDAVRAMDNGRIDIVLDNAGFELVTDMLLADWLLTLRGTIPRASEERAKDVQARLASVRARVSEATKAASRTSEPRLLAVSKLQPPSDIMAAFDAGQRHFGENYAQELVDKARVLPQSIKWHLVGGLQSNKAKILGAVPNLYAVESVDSEKLATNLEKALARPENELRRTYPLHVYLQVNTSGEEGKSGVPALTSPWDGSGDVPPLVALARHVLLSCPHLRLTGLMTIGALSNSTASATDKQNPDFEALVASRTHLLDSLRSDQSLHERLEKAEWWTPSGPASGVYASLFFEAPDALELSMGMSADLESAVAHGSAHVRIGNDCFGPRTNTHDAAQVREAEIKRFADVPLVKQVVFHTKNMPWFVSDTCVPDVWYTLEKLQDPAFFAEAKLPSTKPIEAMAARWAAHFADGSFHLQMPHDAPLGSDAGDLSNFWTAPASFGALPQDAPALLAELQKSGLVIFKGDLDAEWPADTPFTTALGPLAGEIPLLALRTCKAESAAPVNPTAARHEQAQSIRVQSDRIDYSPEHITAQYEYQNTHVERKAGANGAEEYVATPYKQEFNFRTERRVPKTGMLLVGLGGNNGTTITATILANRHNIQWRNKEGLQTPNYYGSLVRASTLRLGTDPATGKDVWVPFSNVLPMVHPNDFVVGGWDISGLPLDKAMERAQVLDYDLQRQVQPLMAEIKPMASVYYPDFIASNQEERADNVIPGSDKKAHVEQLRKDIRDFKSQNQLDQVVVVWTANTERYSEIVPGVNDTADNLLRAVEQSHEEVSPSTIFAIACILENAPYINGAPQNTFVPGAVELAERHKAFIGGDDLKTGQTKVKSVLAEYLVNAGIKPLSIASYNHLGNNDGYNLSSQRQFRSKEISKSSVVDDMCEANHLLYKPGKTEGKEVTVKGERPDHCIVIKYIPAVGDQKVAMDDYTSELCMGGRNRLYVTNLCEDSLLASPLLIDLAVLAELMTRITYRVPGEADQEWKSMYSVLSLLSYSLKAPLVKPGTDVVNSLNRQRAAVTNFLRACLSLAPESDLLLETRVW</sequence>
<feature type="domain" description="Alanine racemase N-terminal" evidence="16">
    <location>
        <begin position="295"/>
        <end position="492"/>
    </location>
</feature>
<keyword evidence="9" id="KW-0398">Inositol biosynthesis</keyword>
<dbReference type="SUPFAM" id="SSF51419">
    <property type="entry name" value="PLP-binding barrel"/>
    <property type="match status" value="2"/>
</dbReference>
<dbReference type="NCBIfam" id="TIGR00044">
    <property type="entry name" value="YggS family pyridoxal phosphate-dependent enzyme"/>
    <property type="match status" value="1"/>
</dbReference>
<dbReference type="GO" id="GO:0008654">
    <property type="term" value="P:phospholipid biosynthetic process"/>
    <property type="evidence" value="ECO:0007669"/>
    <property type="project" value="UniProtKB-KW"/>
</dbReference>
<evidence type="ECO:0000256" key="5">
    <source>
        <dbReference type="ARBA" id="ARBA00005117"/>
    </source>
</evidence>
<dbReference type="FunFam" id="3.40.50.720:FF:000334">
    <property type="entry name" value="Inositol-3-phosphate synthase"/>
    <property type="match status" value="1"/>
</dbReference>
<dbReference type="InterPro" id="IPR002791">
    <property type="entry name" value="ARMT1-like_metal-bd"/>
</dbReference>
<reference evidence="19" key="1">
    <citation type="submission" date="2023-03" db="EMBL/GenBank/DDBJ databases">
        <title>Mating type loci evolution in Malassezia.</title>
        <authorList>
            <person name="Coelho M.A."/>
        </authorList>
    </citation>
    <scope>NUCLEOTIDE SEQUENCE</scope>
    <source>
        <strain evidence="19">CBS 9431</strain>
    </source>
</reference>
<keyword evidence="13 19" id="KW-0413">Isomerase</keyword>
<dbReference type="SUPFAM" id="SSF51735">
    <property type="entry name" value="NAD(P)-binding Rossmann-fold domains"/>
    <property type="match status" value="1"/>
</dbReference>
<comment type="subcellular location">
    <subcellularLocation>
        <location evidence="4">Cytoplasm</location>
    </subcellularLocation>
</comment>
<feature type="domain" description="Myo-inositol-1-phosphate synthase GAPDH-like" evidence="17">
    <location>
        <begin position="1064"/>
        <end position="1188"/>
    </location>
</feature>
<dbReference type="SUPFAM" id="SSF111321">
    <property type="entry name" value="AF1104-like"/>
    <property type="match status" value="2"/>
</dbReference>
<dbReference type="Pfam" id="PF07994">
    <property type="entry name" value="NAD_binding_5"/>
    <property type="match status" value="1"/>
</dbReference>
<dbReference type="InterPro" id="IPR011078">
    <property type="entry name" value="PyrdxlP_homeostasis"/>
</dbReference>
<dbReference type="GO" id="GO:0006021">
    <property type="term" value="P:inositol biosynthetic process"/>
    <property type="evidence" value="ECO:0007669"/>
    <property type="project" value="UniProtKB-KW"/>
</dbReference>
<gene>
    <name evidence="19" type="primary">INO1</name>
    <name evidence="19" type="ORF">MJAP1_004338</name>
</gene>
<evidence type="ECO:0000256" key="10">
    <source>
        <dbReference type="ARBA" id="ARBA00023027"/>
    </source>
</evidence>